<accession>A0A0S4QHB6</accession>
<proteinExistence type="predicted"/>
<protein>
    <submittedName>
        <fullName evidence="1">Phytanoyl-CoA dioxygenase (PhyH)</fullName>
    </submittedName>
</protein>
<gene>
    <name evidence="1" type="ORF">Ga0074812_103374</name>
</gene>
<dbReference type="Gene3D" id="2.60.120.620">
    <property type="entry name" value="q2cbj1_9rhob like domain"/>
    <property type="match status" value="1"/>
</dbReference>
<dbReference type="GO" id="GO:0016706">
    <property type="term" value="F:2-oxoglutarate-dependent dioxygenase activity"/>
    <property type="evidence" value="ECO:0007669"/>
    <property type="project" value="UniProtKB-ARBA"/>
</dbReference>
<dbReference type="Proteomes" id="UP000198802">
    <property type="component" value="Unassembled WGS sequence"/>
</dbReference>
<keyword evidence="1" id="KW-0223">Dioxygenase</keyword>
<organism evidence="1 2">
    <name type="scientific">Parafrankia irregularis</name>
    <dbReference type="NCBI Taxonomy" id="795642"/>
    <lineage>
        <taxon>Bacteria</taxon>
        <taxon>Bacillati</taxon>
        <taxon>Actinomycetota</taxon>
        <taxon>Actinomycetes</taxon>
        <taxon>Frankiales</taxon>
        <taxon>Frankiaceae</taxon>
        <taxon>Parafrankia</taxon>
    </lineage>
</organism>
<dbReference type="SUPFAM" id="SSF51197">
    <property type="entry name" value="Clavaminate synthase-like"/>
    <property type="match status" value="1"/>
</dbReference>
<reference evidence="2" key="1">
    <citation type="submission" date="2015-11" db="EMBL/GenBank/DDBJ databases">
        <authorList>
            <person name="Varghese N."/>
        </authorList>
    </citation>
    <scope>NUCLEOTIDE SEQUENCE [LARGE SCALE GENOMIC DNA]</scope>
    <source>
        <strain evidence="2">DSM 45899</strain>
    </source>
</reference>
<dbReference type="AlphaFoldDB" id="A0A0S4QHB6"/>
<dbReference type="InterPro" id="IPR008775">
    <property type="entry name" value="Phytyl_CoA_dOase-like"/>
</dbReference>
<sequence>MSAAHSDGRNVMPIPLDRRTRRDGDLRHVDMESFLAREFPGLVSRHGPLVARGIASLQAPPLSIEIGAVSWSFSSDGTTLVVTRGIVAGALVVTLDEAGFSDWAQNQRSFNAMLTARELRYRDGSETDVSVWDSLWLTLLEGWPVVDDTTDFVDRHGAPLDLDRVLTPADDPADVAHFLREAGYLHLRGWLDPADMKEVSSDIDRALPHYREGDGRSWWATLEDGSRRCVRLQEFIARSPATSAILRDERWDQLRRVLAGDELLEQPPVHGRGPEALMKPIGVTVGASDVSFHRDCHFGRHAYHCSNLVAGIAVTGSGEANGQLRVIAGSHRVLMPVEIAKSRPYLPVVAVPTEPGDVTVHLTCTLHESTPPLVAERRVIYTGFSLAPRADDATGARGGGGQALAALRERISQILLDDASRT</sequence>
<name>A0A0S4QHB6_9ACTN</name>
<dbReference type="EMBL" id="FAOZ01000003">
    <property type="protein sequence ID" value="CUU54884.1"/>
    <property type="molecule type" value="Genomic_DNA"/>
</dbReference>
<keyword evidence="1" id="KW-0560">Oxidoreductase</keyword>
<dbReference type="Pfam" id="PF05721">
    <property type="entry name" value="PhyH"/>
    <property type="match status" value="1"/>
</dbReference>
<keyword evidence="2" id="KW-1185">Reference proteome</keyword>
<evidence type="ECO:0000313" key="1">
    <source>
        <dbReference type="EMBL" id="CUU54884.1"/>
    </source>
</evidence>
<evidence type="ECO:0000313" key="2">
    <source>
        <dbReference type="Proteomes" id="UP000198802"/>
    </source>
</evidence>